<proteinExistence type="predicted"/>
<sequence length="244" mass="27529">MAERIGLEQEKRSGGDWSTGYSFQRGAFFIFCNVGTAGRTGHDYPNRFEGDRLRWSGKTGTRLDQPQVRQLLSGDHEVYVFFRSGDRDPFEFAGIGTAVEQEDGPPIRVLWSFDRDPAPRPAETPGEIRGQTFREGAMVQVTVNAYERNPAARRACIDHYGCSCQVCGFDFEETWGDLGTDFIHVHHLKEISSIGDEYEVDPINDLIPVCPNCHAMLHRRRPALMLEELRIKQSRHGSGPSLPT</sequence>
<reference evidence="2" key="1">
    <citation type="submission" date="2022-10" db="EMBL/GenBank/DDBJ databases">
        <title>Luteolibacter sp. GHJ8, whole genome shotgun sequencing project.</title>
        <authorList>
            <person name="Zhao G."/>
            <person name="Shen L."/>
        </authorList>
    </citation>
    <scope>NUCLEOTIDE SEQUENCE</scope>
    <source>
        <strain evidence="2">GHJ8</strain>
    </source>
</reference>
<dbReference type="EMBL" id="JAPDDR010000002">
    <property type="protein sequence ID" value="MCW1912994.1"/>
    <property type="molecule type" value="Genomic_DNA"/>
</dbReference>
<keyword evidence="2" id="KW-0378">Hydrolase</keyword>
<dbReference type="Proteomes" id="UP001165653">
    <property type="component" value="Unassembled WGS sequence"/>
</dbReference>
<dbReference type="GO" id="GO:0004519">
    <property type="term" value="F:endonuclease activity"/>
    <property type="evidence" value="ECO:0007669"/>
    <property type="project" value="UniProtKB-KW"/>
</dbReference>
<evidence type="ECO:0000313" key="2">
    <source>
        <dbReference type="EMBL" id="MCW1912994.1"/>
    </source>
</evidence>
<gene>
    <name evidence="2" type="ORF">OJ996_05395</name>
</gene>
<protein>
    <submittedName>
        <fullName evidence="2">HNH endonuclease</fullName>
    </submittedName>
</protein>
<keyword evidence="3" id="KW-1185">Reference proteome</keyword>
<dbReference type="InterPro" id="IPR002711">
    <property type="entry name" value="HNH"/>
</dbReference>
<keyword evidence="2" id="KW-0255">Endonuclease</keyword>
<accession>A0ABT3FZH7</accession>
<dbReference type="CDD" id="cd00085">
    <property type="entry name" value="HNHc"/>
    <property type="match status" value="1"/>
</dbReference>
<comment type="caution">
    <text evidence="2">The sequence shown here is derived from an EMBL/GenBank/DDBJ whole genome shotgun (WGS) entry which is preliminary data.</text>
</comment>
<keyword evidence="2" id="KW-0540">Nuclease</keyword>
<feature type="domain" description="HNH" evidence="1">
    <location>
        <begin position="164"/>
        <end position="220"/>
    </location>
</feature>
<evidence type="ECO:0000313" key="3">
    <source>
        <dbReference type="Proteomes" id="UP001165653"/>
    </source>
</evidence>
<dbReference type="InterPro" id="IPR003615">
    <property type="entry name" value="HNH_nuc"/>
</dbReference>
<evidence type="ECO:0000259" key="1">
    <source>
        <dbReference type="Pfam" id="PF01844"/>
    </source>
</evidence>
<name>A0ABT3FZH7_9BACT</name>
<dbReference type="RefSeq" id="WP_264511978.1">
    <property type="nucleotide sequence ID" value="NZ_JAPDDR010000002.1"/>
</dbReference>
<dbReference type="Pfam" id="PF01844">
    <property type="entry name" value="HNH"/>
    <property type="match status" value="1"/>
</dbReference>
<organism evidence="2 3">
    <name type="scientific">Luteolibacter rhizosphaerae</name>
    <dbReference type="NCBI Taxonomy" id="2989719"/>
    <lineage>
        <taxon>Bacteria</taxon>
        <taxon>Pseudomonadati</taxon>
        <taxon>Verrucomicrobiota</taxon>
        <taxon>Verrucomicrobiia</taxon>
        <taxon>Verrucomicrobiales</taxon>
        <taxon>Verrucomicrobiaceae</taxon>
        <taxon>Luteolibacter</taxon>
    </lineage>
</organism>